<evidence type="ECO:0000313" key="3">
    <source>
        <dbReference type="Proteomes" id="UP000019150"/>
    </source>
</evidence>
<feature type="transmembrane region" description="Helical" evidence="1">
    <location>
        <begin position="12"/>
        <end position="31"/>
    </location>
</feature>
<feature type="transmembrane region" description="Helical" evidence="1">
    <location>
        <begin position="37"/>
        <end position="56"/>
    </location>
</feature>
<keyword evidence="3" id="KW-1185">Reference proteome</keyword>
<organism evidence="2 3">
    <name type="scientific">Nocardia nova SH22a</name>
    <dbReference type="NCBI Taxonomy" id="1415166"/>
    <lineage>
        <taxon>Bacteria</taxon>
        <taxon>Bacillati</taxon>
        <taxon>Actinomycetota</taxon>
        <taxon>Actinomycetes</taxon>
        <taxon>Mycobacteriales</taxon>
        <taxon>Nocardiaceae</taxon>
        <taxon>Nocardia</taxon>
    </lineage>
</organism>
<name>W5TL03_9NOCA</name>
<proteinExistence type="predicted"/>
<keyword evidence="1" id="KW-0472">Membrane</keyword>
<dbReference type="AlphaFoldDB" id="W5TL03"/>
<evidence type="ECO:0000313" key="2">
    <source>
        <dbReference type="EMBL" id="AHH19932.1"/>
    </source>
</evidence>
<dbReference type="HOGENOM" id="CLU_836534_0_0_11"/>
<feature type="transmembrane region" description="Helical" evidence="1">
    <location>
        <begin position="218"/>
        <end position="237"/>
    </location>
</feature>
<feature type="transmembrane region" description="Helical" evidence="1">
    <location>
        <begin position="143"/>
        <end position="167"/>
    </location>
</feature>
<dbReference type="OrthoDB" id="8478704at2"/>
<dbReference type="RefSeq" id="WP_025351318.1">
    <property type="nucleotide sequence ID" value="NZ_CP006850.1"/>
</dbReference>
<dbReference type="PATRIC" id="fig|1415166.3.peg.5310"/>
<feature type="transmembrane region" description="Helical" evidence="1">
    <location>
        <begin position="109"/>
        <end position="131"/>
    </location>
</feature>
<feature type="transmembrane region" description="Helical" evidence="1">
    <location>
        <begin position="249"/>
        <end position="268"/>
    </location>
</feature>
<dbReference type="eggNOG" id="ENOG5030GCQ">
    <property type="taxonomic scope" value="Bacteria"/>
</dbReference>
<sequence length="338" mass="36047">MSDNSARPAYRLRAAWTLVILTTLCAELSFTAVAVPAAWLLLPLLMVMYGAGVLLVREATARVGAGWPSIVLLGLVYELAEDGIGLRALTSPNIYGAADWGLRAFGINWSYWVSQVGVHVVFSVLVPIMLTDLLFPAHRGRPYLHAPGLVGIGALAIVGVFGLRAVIAETEDPGYRTPWGWTVTFLVAMAVLAFLALRVLPRRDPPAITPTATVPSPPIVGLVAGVVTPIFLILLLPPGLRQTSIFGDGFPLVLPMLAAALLGGSFAWTVPRWWSASNWTARHSVWLAGGILVGHTAFMMPTTIVSALLGAITIVAEVLLLGRLAHRLESRSASTVSR</sequence>
<keyword evidence="1" id="KW-1133">Transmembrane helix</keyword>
<feature type="transmembrane region" description="Helical" evidence="1">
    <location>
        <begin position="179"/>
        <end position="197"/>
    </location>
</feature>
<protein>
    <recommendedName>
        <fullName evidence="4">Transmembrane protein</fullName>
    </recommendedName>
</protein>
<dbReference type="Proteomes" id="UP000019150">
    <property type="component" value="Chromosome"/>
</dbReference>
<feature type="transmembrane region" description="Helical" evidence="1">
    <location>
        <begin position="304"/>
        <end position="322"/>
    </location>
</feature>
<gene>
    <name evidence="2" type="ORF">NONO_c51480</name>
</gene>
<dbReference type="KEGG" id="nno:NONO_c51480"/>
<accession>W5TL03</accession>
<keyword evidence="1" id="KW-0812">Transmembrane</keyword>
<dbReference type="STRING" id="1415166.NONO_c51480"/>
<evidence type="ECO:0000256" key="1">
    <source>
        <dbReference type="SAM" id="Phobius"/>
    </source>
</evidence>
<evidence type="ECO:0008006" key="4">
    <source>
        <dbReference type="Google" id="ProtNLM"/>
    </source>
</evidence>
<dbReference type="EMBL" id="CP006850">
    <property type="protein sequence ID" value="AHH19932.1"/>
    <property type="molecule type" value="Genomic_DNA"/>
</dbReference>
<reference evidence="2 3" key="1">
    <citation type="journal article" date="2014" name="Appl. Environ. Microbiol.">
        <title>Insights into the Microbial Degradation of Rubber and Gutta-Percha by Analysis of the Complete Genome of Nocardia nova SH22a.</title>
        <authorList>
            <person name="Luo Q."/>
            <person name="Hiessl S."/>
            <person name="Poehlein A."/>
            <person name="Daniel R."/>
            <person name="Steinbuchel A."/>
        </authorList>
    </citation>
    <scope>NUCLEOTIDE SEQUENCE [LARGE SCALE GENOMIC DNA]</scope>
    <source>
        <strain evidence="2">SH22a</strain>
    </source>
</reference>